<keyword evidence="2" id="KW-1185">Reference proteome</keyword>
<protein>
    <submittedName>
        <fullName evidence="1">Uncharacterized protein</fullName>
    </submittedName>
</protein>
<organism evidence="1 2">
    <name type="scientific">Neisseria shayeganii 871</name>
    <dbReference type="NCBI Taxonomy" id="1032488"/>
    <lineage>
        <taxon>Bacteria</taxon>
        <taxon>Pseudomonadati</taxon>
        <taxon>Pseudomonadota</taxon>
        <taxon>Betaproteobacteria</taxon>
        <taxon>Neisseriales</taxon>
        <taxon>Neisseriaceae</taxon>
        <taxon>Neisseria</taxon>
    </lineage>
</organism>
<dbReference type="RefSeq" id="WP_009119241.1">
    <property type="nucleotide sequence ID" value="NZ_JH164926.1"/>
</dbReference>
<dbReference type="STRING" id="1032488.HMPREF9371_1551"/>
<proteinExistence type="predicted"/>
<dbReference type="HOGENOM" id="CLU_3027611_0_0_4"/>
<gene>
    <name evidence="1" type="ORF">HMPREF9371_1551</name>
</gene>
<evidence type="ECO:0000313" key="2">
    <source>
        <dbReference type="Proteomes" id="UP000003019"/>
    </source>
</evidence>
<comment type="caution">
    <text evidence="1">The sequence shown here is derived from an EMBL/GenBank/DDBJ whole genome shotgun (WGS) entry which is preliminary data.</text>
</comment>
<name>G4CIW2_9NEIS</name>
<reference evidence="1 2" key="1">
    <citation type="submission" date="2011-05" db="EMBL/GenBank/DDBJ databases">
        <authorList>
            <person name="Muzny D."/>
            <person name="Qin X."/>
            <person name="Deng J."/>
            <person name="Jiang H."/>
            <person name="Liu Y."/>
            <person name="Qu J."/>
            <person name="Song X.-Z."/>
            <person name="Zhang L."/>
            <person name="Thornton R."/>
            <person name="Coyle M."/>
            <person name="Francisco L."/>
            <person name="Jackson L."/>
            <person name="Javaid M."/>
            <person name="Korchina V."/>
            <person name="Kovar C."/>
            <person name="Mata R."/>
            <person name="Mathew T."/>
            <person name="Ngo R."/>
            <person name="Nguyen L."/>
            <person name="Nguyen N."/>
            <person name="Okwuonu G."/>
            <person name="Ongeri F."/>
            <person name="Pham C."/>
            <person name="Simmons D."/>
            <person name="Wilczek-Boney K."/>
            <person name="Hale W."/>
            <person name="Jakkamsetti A."/>
            <person name="Pham P."/>
            <person name="Ruth R."/>
            <person name="San Lucas F."/>
            <person name="Warren J."/>
            <person name="Zhang J."/>
            <person name="Zhao Z."/>
            <person name="Zhou C."/>
            <person name="Zhu D."/>
            <person name="Lee S."/>
            <person name="Bess C."/>
            <person name="Blankenburg K."/>
            <person name="Forbes L."/>
            <person name="Fu Q."/>
            <person name="Gubbala S."/>
            <person name="Hirani K."/>
            <person name="Jayaseelan J.C."/>
            <person name="Lara F."/>
            <person name="Munidasa M."/>
            <person name="Palculict T."/>
            <person name="Patil S."/>
            <person name="Pu L.-L."/>
            <person name="Saada N."/>
            <person name="Tang L."/>
            <person name="Weissenberger G."/>
            <person name="Zhu Y."/>
            <person name="Hemphill L."/>
            <person name="Shang Y."/>
            <person name="Youmans B."/>
            <person name="Ayvaz T."/>
            <person name="Ross M."/>
            <person name="Santibanez J."/>
            <person name="Aqrawi P."/>
            <person name="Gross S."/>
            <person name="Joshi V."/>
            <person name="Fowler G."/>
            <person name="Nazareth L."/>
            <person name="Reid J."/>
            <person name="Worley K."/>
            <person name="Petrosino J."/>
            <person name="Highlander S."/>
            <person name="Gibbs R."/>
        </authorList>
    </citation>
    <scope>NUCLEOTIDE SEQUENCE [LARGE SCALE GENOMIC DNA]</scope>
    <source>
        <strain evidence="1 2">871</strain>
    </source>
</reference>
<sequence length="55" mass="5864">MIAVILCKRIDALASVGSKAAWWVKRFFAAKPCILGGNVRKTGHFASMDKAADAA</sequence>
<accession>G4CIW2</accession>
<dbReference type="AlphaFoldDB" id="G4CIW2"/>
<evidence type="ECO:0000313" key="1">
    <source>
        <dbReference type="EMBL" id="EGY52255.1"/>
    </source>
</evidence>
<dbReference type="EMBL" id="AGAY01000056">
    <property type="protein sequence ID" value="EGY52255.1"/>
    <property type="molecule type" value="Genomic_DNA"/>
</dbReference>
<dbReference type="Proteomes" id="UP000003019">
    <property type="component" value="Unassembled WGS sequence"/>
</dbReference>